<dbReference type="InterPro" id="IPR020846">
    <property type="entry name" value="MFS_dom"/>
</dbReference>
<evidence type="ECO:0000256" key="1">
    <source>
        <dbReference type="ARBA" id="ARBA00004141"/>
    </source>
</evidence>
<feature type="compositionally biased region" description="Basic and acidic residues" evidence="5">
    <location>
        <begin position="1222"/>
        <end position="1231"/>
    </location>
</feature>
<dbReference type="Gene3D" id="1.50.10.160">
    <property type="match status" value="1"/>
</dbReference>
<sequence length="1484" mass="163905">MDSSSPPAAVAFEDTTKAKEQQAFPSSDTRDVAKTDISEDIDPANEVQGLRLLLIHISICLSTFLVGLDYNLIATAIPVITSEFNSTRDIGWYSASFMVAMCASQPLAGKMYTLFPKKLSYLLYLLVFELGSLVCALAPSSRALIAGRVVTGLGASGLFAGGFTIITTIIPLHKRAVWSGTMGSTFSIASIVGPIIAGALTENVTWRWCFYINLPIGGAAAIVFFFLVHIKRAKSEDKTLLKKVQSLDLFGFALFAGSVSMLLLALQWGGVQYAWSSSVVIGLFVGFGIVMILFVAWTLWKGEGALIPTRLFTINRNPALLCTASFFINGPFQIIIYYLPVWFQGVLGSSPISSGINFLPTVISDVLAAFIGSAMVMQLGWWNPFLLFAAAMVCIGGGLLTTIYPNISGAHWVGYQIFGGIGYSLASNLSHIAMQSSLPQDLVPLGSSTLLSIISTSCAIFMAIGQAVFQRQLQANLGAVVSETVVEEIINSGVTNIARTGLRRRYRSTLTVMEWRDFPCVAGEESALHLANAEDPTLPLVSNNDYAQSVLRYEDRQPANSELLASYHGFKHIRSLDSLDAMDTSYLDQARDLVTKLASRCLAGQDFGYMSASVYDTAWLSMIRKSTTSNPTGVWLFPECFEFLLASQLPSGGWESYATPTDGILNTAAALLSLRRHLQSEPNNEDLLLRSQKAGAALRQLLHVWDVHSTDQVGFEILVVSLLDLLQHEGISLDLDFPQLSFLRTIRDAKLAKLPLSALYQTPSTLYHSLEAFIGLVDFDSVRCWREKNGSMMASPASGRSTNHHPKAPGTLPDADDTARGLKTLYYLGQTESVDGLIGAFESKDNFMTYLGERNPSFSANCNVLILLLLREDRAQHLAQIIKAAQFLTNEVFRGSVNEKWHLSELYWMMLLARAFELLFRHHDLALEVFKPVPRLLEEISMVSLHVLMRILRTQQNDGSWGGVCEVTAYGVLALSSIVQLPCVQQLERGKIIAALALGKSFLHANRREWGRGHYLWIEKVTYKSDLLSEAYCLSAALAPLPSTVQPEQATSSGCTRFLIPDKLWLGMRKSSSLLAHTPLLSDIDPYALRACEIQASFAMRALQRQPLDIFPRTGKGKERYLFIIPLSLLVCAELNGHSVCLSVLYEMMVLSILNFHADAYMEEVVERHFEGNLDTIRKTIEEIFANENPNVQDGVDSVSQDSGGTEVTHSNYEKSTITNGEKYDSQDKPPSLKDVRNVLYRLVTHILHHPAVLLSPEGLRARLASELQTFLLAHITQAEDNHRLSSQRQPKQQNGIHAQINGKEPSGATPYVQFREPGRTFYHWVRSTSADHTSCPFSFIFFNCLLHASSPRKLQAHGGILTSARAAYLAEDTCRHLASLCRMYNDLGSVKRDAEEASLNSVNFPEFFSRAGKAVDPSMQRSYAKAELLWIANYERRGLDVAMDLLEEELGCGELAGALRLFINVTDLYGQIYVLEDVGIRTR</sequence>
<feature type="transmembrane region" description="Helical" evidence="6">
    <location>
        <begin position="442"/>
        <end position="464"/>
    </location>
</feature>
<feature type="region of interest" description="Disordered" evidence="5">
    <location>
        <begin position="1192"/>
        <end position="1231"/>
    </location>
</feature>
<dbReference type="GO" id="GO:0022857">
    <property type="term" value="F:transmembrane transporter activity"/>
    <property type="evidence" value="ECO:0007669"/>
    <property type="project" value="InterPro"/>
</dbReference>
<feature type="transmembrane region" description="Helical" evidence="6">
    <location>
        <begin position="145"/>
        <end position="170"/>
    </location>
</feature>
<evidence type="ECO:0000259" key="7">
    <source>
        <dbReference type="PROSITE" id="PS50850"/>
    </source>
</evidence>
<reference evidence="8 9" key="1">
    <citation type="journal article" date="2024" name="Front Chem Biol">
        <title>Unveiling the potential of Daldinia eschscholtzii MFLUCC 19-0629 through bioactivity and bioinformatics studies for enhanced sustainable agriculture production.</title>
        <authorList>
            <person name="Brooks S."/>
            <person name="Weaver J.A."/>
            <person name="Klomchit A."/>
            <person name="Alharthi S.A."/>
            <person name="Onlamun T."/>
            <person name="Nurani R."/>
            <person name="Vong T.K."/>
            <person name="Alberti F."/>
            <person name="Greco C."/>
        </authorList>
    </citation>
    <scope>NUCLEOTIDE SEQUENCE [LARGE SCALE GENOMIC DNA]</scope>
    <source>
        <strain evidence="8">MFLUCC 19-0629</strain>
    </source>
</reference>
<evidence type="ECO:0000256" key="2">
    <source>
        <dbReference type="ARBA" id="ARBA00022692"/>
    </source>
</evidence>
<keyword evidence="9" id="KW-1185">Reference proteome</keyword>
<dbReference type="GO" id="GO:0005886">
    <property type="term" value="C:plasma membrane"/>
    <property type="evidence" value="ECO:0007669"/>
    <property type="project" value="TreeGrafter"/>
</dbReference>
<feature type="transmembrane region" description="Helical" evidence="6">
    <location>
        <begin position="410"/>
        <end position="430"/>
    </location>
</feature>
<feature type="transmembrane region" description="Helical" evidence="6">
    <location>
        <begin position="52"/>
        <end position="70"/>
    </location>
</feature>
<dbReference type="SUPFAM" id="SSF48239">
    <property type="entry name" value="Terpenoid cyclases/Protein prenyltransferases"/>
    <property type="match status" value="2"/>
</dbReference>
<feature type="transmembrane region" description="Helical" evidence="6">
    <location>
        <begin position="384"/>
        <end position="404"/>
    </location>
</feature>
<feature type="compositionally biased region" description="Polar residues" evidence="5">
    <location>
        <begin position="1192"/>
        <end position="1220"/>
    </location>
</feature>
<evidence type="ECO:0000256" key="5">
    <source>
        <dbReference type="SAM" id="MobiDB-lite"/>
    </source>
</evidence>
<feature type="transmembrane region" description="Helical" evidence="6">
    <location>
        <begin position="358"/>
        <end position="377"/>
    </location>
</feature>
<dbReference type="InterPro" id="IPR008930">
    <property type="entry name" value="Terpenoid_cyclase/PrenylTrfase"/>
</dbReference>
<dbReference type="EMBL" id="JBANMG010000004">
    <property type="protein sequence ID" value="KAK6954424.1"/>
    <property type="molecule type" value="Genomic_DNA"/>
</dbReference>
<feature type="domain" description="Major facilitator superfamily (MFS) profile" evidence="7">
    <location>
        <begin position="55"/>
        <end position="507"/>
    </location>
</feature>
<feature type="region of interest" description="Disordered" evidence="5">
    <location>
        <begin position="792"/>
        <end position="814"/>
    </location>
</feature>
<dbReference type="PROSITE" id="PS50850">
    <property type="entry name" value="MFS"/>
    <property type="match status" value="1"/>
</dbReference>
<feature type="compositionally biased region" description="Polar residues" evidence="5">
    <location>
        <begin position="1285"/>
        <end position="1297"/>
    </location>
</feature>
<dbReference type="Gene3D" id="1.20.1250.20">
    <property type="entry name" value="MFS general substrate transporter like domains"/>
    <property type="match status" value="1"/>
</dbReference>
<organism evidence="8 9">
    <name type="scientific">Daldinia eschscholtzii</name>
    <dbReference type="NCBI Taxonomy" id="292717"/>
    <lineage>
        <taxon>Eukaryota</taxon>
        <taxon>Fungi</taxon>
        <taxon>Dikarya</taxon>
        <taxon>Ascomycota</taxon>
        <taxon>Pezizomycotina</taxon>
        <taxon>Sordariomycetes</taxon>
        <taxon>Xylariomycetidae</taxon>
        <taxon>Xylariales</taxon>
        <taxon>Hypoxylaceae</taxon>
        <taxon>Daldinia</taxon>
    </lineage>
</organism>
<comment type="caution">
    <text evidence="8">The sequence shown here is derived from an EMBL/GenBank/DDBJ whole genome shotgun (WGS) entry which is preliminary data.</text>
</comment>
<keyword evidence="4 6" id="KW-0472">Membrane</keyword>
<comment type="subcellular location">
    <subcellularLocation>
        <location evidence="1">Membrane</location>
        <topology evidence="1">Multi-pass membrane protein</topology>
    </subcellularLocation>
</comment>
<feature type="region of interest" description="Disordered" evidence="5">
    <location>
        <begin position="1"/>
        <end position="31"/>
    </location>
</feature>
<feature type="transmembrane region" description="Helical" evidence="6">
    <location>
        <begin position="177"/>
        <end position="199"/>
    </location>
</feature>
<dbReference type="Pfam" id="PF07690">
    <property type="entry name" value="MFS_1"/>
    <property type="match status" value="1"/>
</dbReference>
<dbReference type="InterPro" id="IPR036259">
    <property type="entry name" value="MFS_trans_sf"/>
</dbReference>
<dbReference type="Gene3D" id="1.20.1720.10">
    <property type="entry name" value="Multidrug resistance protein D"/>
    <property type="match status" value="1"/>
</dbReference>
<dbReference type="SUPFAM" id="SSF103473">
    <property type="entry name" value="MFS general substrate transporter"/>
    <property type="match status" value="2"/>
</dbReference>
<accession>A0AAX6MPK6</accession>
<dbReference type="CDD" id="cd17502">
    <property type="entry name" value="MFS_Azr1_MDR_like"/>
    <property type="match status" value="1"/>
</dbReference>
<feature type="region of interest" description="Disordered" evidence="5">
    <location>
        <begin position="1282"/>
        <end position="1310"/>
    </location>
</feature>
<feature type="transmembrane region" description="Helical" evidence="6">
    <location>
        <begin position="205"/>
        <end position="228"/>
    </location>
</feature>
<feature type="transmembrane region" description="Helical" evidence="6">
    <location>
        <begin position="274"/>
        <end position="299"/>
    </location>
</feature>
<evidence type="ECO:0000256" key="3">
    <source>
        <dbReference type="ARBA" id="ARBA00022989"/>
    </source>
</evidence>
<gene>
    <name evidence="8" type="ORF">Daesc_004391</name>
</gene>
<dbReference type="PANTHER" id="PTHR23501">
    <property type="entry name" value="MAJOR FACILITATOR SUPERFAMILY"/>
    <property type="match status" value="1"/>
</dbReference>
<feature type="transmembrane region" description="Helical" evidence="6">
    <location>
        <begin position="249"/>
        <end position="268"/>
    </location>
</feature>
<keyword evidence="2 6" id="KW-0812">Transmembrane</keyword>
<dbReference type="Gene3D" id="1.50.10.20">
    <property type="match status" value="1"/>
</dbReference>
<evidence type="ECO:0000256" key="6">
    <source>
        <dbReference type="SAM" id="Phobius"/>
    </source>
</evidence>
<keyword evidence="3 6" id="KW-1133">Transmembrane helix</keyword>
<evidence type="ECO:0000313" key="9">
    <source>
        <dbReference type="Proteomes" id="UP001369815"/>
    </source>
</evidence>
<dbReference type="Proteomes" id="UP001369815">
    <property type="component" value="Unassembled WGS sequence"/>
</dbReference>
<feature type="transmembrane region" description="Helical" evidence="6">
    <location>
        <begin position="121"/>
        <end position="139"/>
    </location>
</feature>
<protein>
    <recommendedName>
        <fullName evidence="7">Major facilitator superfamily (MFS) profile domain-containing protein</fullName>
    </recommendedName>
</protein>
<evidence type="ECO:0000313" key="8">
    <source>
        <dbReference type="EMBL" id="KAK6954424.1"/>
    </source>
</evidence>
<name>A0AAX6MPK6_9PEZI</name>
<proteinExistence type="predicted"/>
<dbReference type="InterPro" id="IPR011701">
    <property type="entry name" value="MFS"/>
</dbReference>
<evidence type="ECO:0000256" key="4">
    <source>
        <dbReference type="ARBA" id="ARBA00023136"/>
    </source>
</evidence>
<dbReference type="PANTHER" id="PTHR23501:SF198">
    <property type="entry name" value="AZOLE RESISTANCE PROTEIN 1-RELATED"/>
    <property type="match status" value="1"/>
</dbReference>
<feature type="transmembrane region" description="Helical" evidence="6">
    <location>
        <begin position="319"/>
        <end position="338"/>
    </location>
</feature>